<dbReference type="Pfam" id="PF14322">
    <property type="entry name" value="SusD-like_3"/>
    <property type="match status" value="1"/>
</dbReference>
<evidence type="ECO:0000256" key="5">
    <source>
        <dbReference type="ARBA" id="ARBA00023237"/>
    </source>
</evidence>
<evidence type="ECO:0000313" key="9">
    <source>
        <dbReference type="Proteomes" id="UP000281028"/>
    </source>
</evidence>
<keyword evidence="5" id="KW-0998">Cell outer membrane</keyword>
<accession>A0A433WCU6</accession>
<dbReference type="SUPFAM" id="SSF48452">
    <property type="entry name" value="TPR-like"/>
    <property type="match status" value="1"/>
</dbReference>
<keyword evidence="4" id="KW-0472">Membrane</keyword>
<comment type="subcellular location">
    <subcellularLocation>
        <location evidence="1">Cell outer membrane</location>
    </subcellularLocation>
</comment>
<dbReference type="AlphaFoldDB" id="A0A433WCU6"/>
<dbReference type="GO" id="GO:0009279">
    <property type="term" value="C:cell outer membrane"/>
    <property type="evidence" value="ECO:0007669"/>
    <property type="project" value="UniProtKB-SubCell"/>
</dbReference>
<dbReference type="OrthoDB" id="618454at2"/>
<dbReference type="EMBL" id="RIAR02000001">
    <property type="protein sequence ID" value="NSL87527.1"/>
    <property type="molecule type" value="Genomic_DNA"/>
</dbReference>
<evidence type="ECO:0000256" key="2">
    <source>
        <dbReference type="ARBA" id="ARBA00006275"/>
    </source>
</evidence>
<name>A0A433WCU6_9BACT</name>
<evidence type="ECO:0000256" key="4">
    <source>
        <dbReference type="ARBA" id="ARBA00023136"/>
    </source>
</evidence>
<comment type="caution">
    <text evidence="8">The sequence shown here is derived from an EMBL/GenBank/DDBJ whole genome shotgun (WGS) entry which is preliminary data.</text>
</comment>
<evidence type="ECO:0000256" key="1">
    <source>
        <dbReference type="ARBA" id="ARBA00004442"/>
    </source>
</evidence>
<dbReference type="InterPro" id="IPR033985">
    <property type="entry name" value="SusD-like_N"/>
</dbReference>
<dbReference type="Pfam" id="PF07980">
    <property type="entry name" value="SusD_RagB"/>
    <property type="match status" value="1"/>
</dbReference>
<evidence type="ECO:0000259" key="7">
    <source>
        <dbReference type="Pfam" id="PF14322"/>
    </source>
</evidence>
<comment type="similarity">
    <text evidence="2">Belongs to the SusD family.</text>
</comment>
<feature type="domain" description="RagB/SusD" evidence="6">
    <location>
        <begin position="266"/>
        <end position="506"/>
    </location>
</feature>
<dbReference type="InterPro" id="IPR011990">
    <property type="entry name" value="TPR-like_helical_dom_sf"/>
</dbReference>
<reference evidence="8" key="1">
    <citation type="submission" date="2020-05" db="EMBL/GenBank/DDBJ databases">
        <title>Chitinophaga laudate sp. nov., isolated from a tropical peat swamp.</title>
        <authorList>
            <person name="Goh C.B.S."/>
            <person name="Lee M.S."/>
            <person name="Parimannan S."/>
            <person name="Pasbakhsh P."/>
            <person name="Yule C.M."/>
            <person name="Rajandas H."/>
            <person name="Loke S."/>
            <person name="Croft L."/>
            <person name="Tan J.B.L."/>
        </authorList>
    </citation>
    <scope>NUCLEOTIDE SEQUENCE</scope>
    <source>
        <strain evidence="8">Mgbs1</strain>
    </source>
</reference>
<dbReference type="PROSITE" id="PS51257">
    <property type="entry name" value="PROKAR_LIPOPROTEIN"/>
    <property type="match status" value="1"/>
</dbReference>
<dbReference type="Proteomes" id="UP000281028">
    <property type="component" value="Unassembled WGS sequence"/>
</dbReference>
<dbReference type="Gene3D" id="1.25.40.390">
    <property type="match status" value="1"/>
</dbReference>
<keyword evidence="9" id="KW-1185">Reference proteome</keyword>
<protein>
    <submittedName>
        <fullName evidence="8">RagB/SusD family nutrient uptake outer membrane protein</fullName>
    </submittedName>
</protein>
<organism evidence="8 9">
    <name type="scientific">Chitinophaga solisilvae</name>
    <dbReference type="NCBI Taxonomy" id="1233460"/>
    <lineage>
        <taxon>Bacteria</taxon>
        <taxon>Pseudomonadati</taxon>
        <taxon>Bacteroidota</taxon>
        <taxon>Chitinophagia</taxon>
        <taxon>Chitinophagales</taxon>
        <taxon>Chitinophagaceae</taxon>
        <taxon>Chitinophaga</taxon>
    </lineage>
</organism>
<feature type="domain" description="SusD-like N-terminal" evidence="7">
    <location>
        <begin position="102"/>
        <end position="227"/>
    </location>
</feature>
<evidence type="ECO:0000313" key="8">
    <source>
        <dbReference type="EMBL" id="NSL87527.1"/>
    </source>
</evidence>
<sequence length="506" mass="57045">MNKKIFKILSIAAGIAFTSACNKKLDVVPEGTPTVAFFWKTDKDVIAGINACYQPFDDENFYGRGYFWFIDASDDMIVGRSKAEGEYIKNFNPSFIGGSYTEGQWDLRFNVIKRANDVLRNAPAIQMDQALKNRYLGEAYFLSGLMYFQLAYNYADDRAGIPIASKYNPTQGQVVPRAKNVTENYDSVIVDLKNAARLLPYFDSYTTDQYGHAHKTAAFAYLAKTYLYKKDYANAEAYADSVILSGKHELLKQFADVFTISNNWSKEYIWSAYSTAAGKSGWGSILPGVMLENTGWGKYNGWGYYTPTRELYEEYEAADGRREATILKPGDKVKYFGDTIVYQSSNSNSGYQFRKYMEPFGYSNPIGIYLSPNGDHPATALNPPLMRFAEVLLIKAEARIMQGKNADNEINAVRKRAGIGPKTNATLADLKHERRCELAGEWADRHRDLVRWGDAKNAYARPLHGVDPTKVVWPARNFDPAIHHVWPVPQRVIDASGGTYKQNSGW</sequence>
<dbReference type="InterPro" id="IPR012944">
    <property type="entry name" value="SusD_RagB_dom"/>
</dbReference>
<keyword evidence="3" id="KW-0732">Signal</keyword>
<proteinExistence type="inferred from homology"/>
<gene>
    <name evidence="8" type="ORF">ECE50_011830</name>
</gene>
<evidence type="ECO:0000259" key="6">
    <source>
        <dbReference type="Pfam" id="PF07980"/>
    </source>
</evidence>
<evidence type="ECO:0000256" key="3">
    <source>
        <dbReference type="ARBA" id="ARBA00022729"/>
    </source>
</evidence>